<dbReference type="AlphaFoldDB" id="A0A8X6PN45"/>
<gene>
    <name evidence="1" type="ORF">NPIL_628111</name>
</gene>
<evidence type="ECO:0000313" key="2">
    <source>
        <dbReference type="Proteomes" id="UP000887013"/>
    </source>
</evidence>
<dbReference type="EMBL" id="BMAW01117421">
    <property type="protein sequence ID" value="GFT75146.1"/>
    <property type="molecule type" value="Genomic_DNA"/>
</dbReference>
<proteinExistence type="predicted"/>
<sequence>MDAPLSLLLSQTSSYHNNYAPMFIGSTYDKYREKGLGVKDKSPNNERVVSSDMEFELKRRQKSTDTAVECSSNEEISLDDPLVDSFSGFQNAENVDNQTIARKEICIVMRTQKYGTKLQVPAPCIVKECDENMGNIDNVAHLPTFVDNRVRCEVGA</sequence>
<protein>
    <submittedName>
        <fullName evidence="1">Uncharacterized protein</fullName>
    </submittedName>
</protein>
<comment type="caution">
    <text evidence="1">The sequence shown here is derived from an EMBL/GenBank/DDBJ whole genome shotgun (WGS) entry which is preliminary data.</text>
</comment>
<name>A0A8X6PN45_NEPPI</name>
<reference evidence="1" key="1">
    <citation type="submission" date="2020-08" db="EMBL/GenBank/DDBJ databases">
        <title>Multicomponent nature underlies the extraordinary mechanical properties of spider dragline silk.</title>
        <authorList>
            <person name="Kono N."/>
            <person name="Nakamura H."/>
            <person name="Mori M."/>
            <person name="Yoshida Y."/>
            <person name="Ohtoshi R."/>
            <person name="Malay A.D."/>
            <person name="Moran D.A.P."/>
            <person name="Tomita M."/>
            <person name="Numata K."/>
            <person name="Arakawa K."/>
        </authorList>
    </citation>
    <scope>NUCLEOTIDE SEQUENCE</scope>
</reference>
<keyword evidence="2" id="KW-1185">Reference proteome</keyword>
<dbReference type="Proteomes" id="UP000887013">
    <property type="component" value="Unassembled WGS sequence"/>
</dbReference>
<organism evidence="1 2">
    <name type="scientific">Nephila pilipes</name>
    <name type="common">Giant wood spider</name>
    <name type="synonym">Nephila maculata</name>
    <dbReference type="NCBI Taxonomy" id="299642"/>
    <lineage>
        <taxon>Eukaryota</taxon>
        <taxon>Metazoa</taxon>
        <taxon>Ecdysozoa</taxon>
        <taxon>Arthropoda</taxon>
        <taxon>Chelicerata</taxon>
        <taxon>Arachnida</taxon>
        <taxon>Araneae</taxon>
        <taxon>Araneomorphae</taxon>
        <taxon>Entelegynae</taxon>
        <taxon>Araneoidea</taxon>
        <taxon>Nephilidae</taxon>
        <taxon>Nephila</taxon>
    </lineage>
</organism>
<accession>A0A8X6PN45</accession>
<evidence type="ECO:0000313" key="1">
    <source>
        <dbReference type="EMBL" id="GFT75146.1"/>
    </source>
</evidence>